<evidence type="ECO:0000313" key="11">
    <source>
        <dbReference type="Proteomes" id="UP000321595"/>
    </source>
</evidence>
<dbReference type="GO" id="GO:0008081">
    <property type="term" value="F:phosphoric diester hydrolase activity"/>
    <property type="evidence" value="ECO:0007669"/>
    <property type="project" value="TreeGrafter"/>
</dbReference>
<comment type="cofactor">
    <cofactor evidence="7">
        <name>Mg(2+)</name>
        <dbReference type="ChEBI" id="CHEBI:18420"/>
    </cofactor>
    <cofactor evidence="7">
        <name>Mn(2+)</name>
        <dbReference type="ChEBI" id="CHEBI:29035"/>
    </cofactor>
    <text evidence="7">Probably binds two magnesium or manganese ions per subunit.</text>
</comment>
<dbReference type="EMBL" id="CP042467">
    <property type="protein sequence ID" value="QED30397.1"/>
    <property type="molecule type" value="Genomic_DNA"/>
</dbReference>
<evidence type="ECO:0000256" key="8">
    <source>
        <dbReference type="PIRSR" id="PIRSR604808-3"/>
    </source>
</evidence>
<name>A0A5B8XZ07_9DELT</name>
<evidence type="ECO:0000256" key="7">
    <source>
        <dbReference type="PIRSR" id="PIRSR604808-2"/>
    </source>
</evidence>
<feature type="site" description="Transition state stabilizer" evidence="8">
    <location>
        <position position="154"/>
    </location>
</feature>
<dbReference type="Pfam" id="PF03372">
    <property type="entry name" value="Exo_endo_phos"/>
    <property type="match status" value="1"/>
</dbReference>
<dbReference type="GO" id="GO:0003906">
    <property type="term" value="F:DNA-(apurinic or apyrimidinic site) endonuclease activity"/>
    <property type="evidence" value="ECO:0007669"/>
    <property type="project" value="TreeGrafter"/>
</dbReference>
<dbReference type="EC" id="3.1.11.2" evidence="10"/>
<dbReference type="OrthoDB" id="9803914at2"/>
<dbReference type="PROSITE" id="PS00727">
    <property type="entry name" value="AP_NUCLEASE_F1_2"/>
    <property type="match status" value="1"/>
</dbReference>
<dbReference type="PROSITE" id="PS51435">
    <property type="entry name" value="AP_NUCLEASE_F1_4"/>
    <property type="match status" value="1"/>
</dbReference>
<feature type="active site" evidence="6">
    <location>
        <position position="109"/>
    </location>
</feature>
<dbReference type="PANTHER" id="PTHR22748">
    <property type="entry name" value="AP ENDONUCLEASE"/>
    <property type="match status" value="1"/>
</dbReference>
<dbReference type="GO" id="GO:0003677">
    <property type="term" value="F:DNA binding"/>
    <property type="evidence" value="ECO:0007669"/>
    <property type="project" value="InterPro"/>
</dbReference>
<dbReference type="InterPro" id="IPR004808">
    <property type="entry name" value="AP_endonuc_1"/>
</dbReference>
<dbReference type="NCBIfam" id="TIGR00633">
    <property type="entry name" value="xth"/>
    <property type="match status" value="1"/>
</dbReference>
<feature type="active site" description="Proton acceptor" evidence="6">
    <location>
        <position position="250"/>
    </location>
</feature>
<feature type="binding site" evidence="7">
    <location>
        <position position="152"/>
    </location>
    <ligand>
        <name>Mg(2+)</name>
        <dbReference type="ChEBI" id="CHEBI:18420"/>
        <label>1</label>
    </ligand>
</feature>
<keyword evidence="3 7" id="KW-0479">Metal-binding</keyword>
<sequence>MQIYSWNVNGIRSAHQKGFLEWLHARPRPSIVGLQETRAEREQLSEDLESPDGWLSHFVSAQKKGYSGVGVYTSAKPNDVVTSLGRPEFDDEGRAILTRFGELDIWNVYFPNGSGKNRDLSRIPYKLDFYAHLLESLKPQIDSGGRVLVMGDFNTALSEIDLARPKGNEKTSGFRPEEREALQLWLDAGFVDTFRHQHPDAEGHYTWWSQRKGVRERNVGWRIDYILASPAAHAYVESAQIHADVMGSDHCPISVSVKPEIAGDFNWSF</sequence>
<feature type="binding site" evidence="7">
    <location>
        <position position="250"/>
    </location>
    <ligand>
        <name>Mg(2+)</name>
        <dbReference type="ChEBI" id="CHEBI:18420"/>
        <label>1</label>
    </ligand>
</feature>
<keyword evidence="4 10" id="KW-0378">Hydrolase</keyword>
<dbReference type="PANTHER" id="PTHR22748:SF6">
    <property type="entry name" value="DNA-(APURINIC OR APYRIMIDINIC SITE) ENDONUCLEASE"/>
    <property type="match status" value="1"/>
</dbReference>
<evidence type="ECO:0000313" key="10">
    <source>
        <dbReference type="EMBL" id="QED30397.1"/>
    </source>
</evidence>
<feature type="domain" description="Endonuclease/exonuclease/phosphatase" evidence="9">
    <location>
        <begin position="5"/>
        <end position="250"/>
    </location>
</feature>
<dbReference type="GO" id="GO:0046872">
    <property type="term" value="F:metal ion binding"/>
    <property type="evidence" value="ECO:0007669"/>
    <property type="project" value="UniProtKB-KW"/>
</dbReference>
<feature type="binding site" evidence="7">
    <location>
        <position position="154"/>
    </location>
    <ligand>
        <name>Mg(2+)</name>
        <dbReference type="ChEBI" id="CHEBI:18420"/>
        <label>1</label>
    </ligand>
</feature>
<dbReference type="InterPro" id="IPR005135">
    <property type="entry name" value="Endo/exonuclease/phosphatase"/>
</dbReference>
<dbReference type="PROSITE" id="PS00728">
    <property type="entry name" value="AP_NUCLEASE_F1_3"/>
    <property type="match status" value="1"/>
</dbReference>
<feature type="active site" description="Proton donor/acceptor" evidence="6">
    <location>
        <position position="152"/>
    </location>
</feature>
<evidence type="ECO:0000256" key="5">
    <source>
        <dbReference type="ARBA" id="ARBA00022842"/>
    </source>
</evidence>
<dbReference type="InterPro" id="IPR036691">
    <property type="entry name" value="Endo/exonu/phosph_ase_sf"/>
</dbReference>
<evidence type="ECO:0000256" key="2">
    <source>
        <dbReference type="ARBA" id="ARBA00007092"/>
    </source>
</evidence>
<dbReference type="NCBIfam" id="TIGR00195">
    <property type="entry name" value="exoDNase_III"/>
    <property type="match status" value="1"/>
</dbReference>
<evidence type="ECO:0000256" key="6">
    <source>
        <dbReference type="PIRSR" id="PIRSR604808-1"/>
    </source>
</evidence>
<feature type="binding site" evidence="7">
    <location>
        <position position="249"/>
    </location>
    <ligand>
        <name>Mg(2+)</name>
        <dbReference type="ChEBI" id="CHEBI:18420"/>
        <label>1</label>
    </ligand>
</feature>
<dbReference type="AlphaFoldDB" id="A0A5B8XZ07"/>
<evidence type="ECO:0000256" key="4">
    <source>
        <dbReference type="ARBA" id="ARBA00022801"/>
    </source>
</evidence>
<dbReference type="SUPFAM" id="SSF56219">
    <property type="entry name" value="DNase I-like"/>
    <property type="match status" value="1"/>
</dbReference>
<protein>
    <submittedName>
        <fullName evidence="10">Exodeoxyribonuclease III</fullName>
        <ecNumber evidence="10">3.1.11.2</ecNumber>
    </submittedName>
</protein>
<feature type="binding site" evidence="7">
    <location>
        <position position="7"/>
    </location>
    <ligand>
        <name>Mg(2+)</name>
        <dbReference type="ChEBI" id="CHEBI:18420"/>
        <label>1</label>
    </ligand>
</feature>
<dbReference type="GO" id="GO:0008311">
    <property type="term" value="F:double-stranded DNA 3'-5' DNA exonuclease activity"/>
    <property type="evidence" value="ECO:0007669"/>
    <property type="project" value="UniProtKB-EC"/>
</dbReference>
<dbReference type="Gene3D" id="3.60.10.10">
    <property type="entry name" value="Endonuclease/exonuclease/phosphatase"/>
    <property type="match status" value="1"/>
</dbReference>
<organism evidence="10 11">
    <name type="scientific">Microvenator marinus</name>
    <dbReference type="NCBI Taxonomy" id="2600177"/>
    <lineage>
        <taxon>Bacteria</taxon>
        <taxon>Deltaproteobacteria</taxon>
        <taxon>Bradymonadales</taxon>
        <taxon>Microvenatoraceae</taxon>
        <taxon>Microvenator</taxon>
    </lineage>
</organism>
<feature type="binding site" evidence="7">
    <location>
        <position position="36"/>
    </location>
    <ligand>
        <name>Mg(2+)</name>
        <dbReference type="ChEBI" id="CHEBI:18420"/>
        <label>1</label>
    </ligand>
</feature>
<evidence type="ECO:0000259" key="9">
    <source>
        <dbReference type="Pfam" id="PF03372"/>
    </source>
</evidence>
<dbReference type="InterPro" id="IPR020848">
    <property type="entry name" value="AP_endonuclease_F1_CS"/>
</dbReference>
<comment type="cofactor">
    <cofactor evidence="1">
        <name>Mn(2+)</name>
        <dbReference type="ChEBI" id="CHEBI:29035"/>
    </cofactor>
</comment>
<accession>A0A5B8XZ07</accession>
<dbReference type="KEGG" id="bbae:FRD01_23840"/>
<evidence type="ECO:0000256" key="1">
    <source>
        <dbReference type="ARBA" id="ARBA00001936"/>
    </source>
</evidence>
<keyword evidence="11" id="KW-1185">Reference proteome</keyword>
<gene>
    <name evidence="10" type="primary">xth</name>
    <name evidence="10" type="ORF">FRD01_23840</name>
</gene>
<keyword evidence="5 7" id="KW-0460">Magnesium</keyword>
<dbReference type="GO" id="GO:0006284">
    <property type="term" value="P:base-excision repair"/>
    <property type="evidence" value="ECO:0007669"/>
    <property type="project" value="TreeGrafter"/>
</dbReference>
<keyword evidence="7" id="KW-0464">Manganese</keyword>
<feature type="site" description="Interaction with DNA substrate" evidence="8">
    <location>
        <position position="250"/>
    </location>
</feature>
<dbReference type="Proteomes" id="UP000321595">
    <property type="component" value="Chromosome"/>
</dbReference>
<reference evidence="10 11" key="1">
    <citation type="submission" date="2019-08" db="EMBL/GenBank/DDBJ databases">
        <authorList>
            <person name="Liang Q."/>
        </authorList>
    </citation>
    <scope>NUCLEOTIDE SEQUENCE [LARGE SCALE GENOMIC DNA]</scope>
    <source>
        <strain evidence="10 11">V1718</strain>
    </source>
</reference>
<proteinExistence type="inferred from homology"/>
<comment type="similarity">
    <text evidence="2">Belongs to the DNA repair enzymes AP/ExoA family.</text>
</comment>
<evidence type="ECO:0000256" key="3">
    <source>
        <dbReference type="ARBA" id="ARBA00022723"/>
    </source>
</evidence>
<feature type="site" description="Important for catalytic activity" evidence="8">
    <location>
        <position position="224"/>
    </location>
</feature>